<dbReference type="AlphaFoldDB" id="B6IEY8"/>
<name>B6IEY8_CAEBR</name>
<dbReference type="Proteomes" id="UP000008549">
    <property type="component" value="Unassembled WGS sequence"/>
</dbReference>
<dbReference type="HOGENOM" id="CLU_555794_0_0_1"/>
<dbReference type="Pfam" id="PF06542">
    <property type="entry name" value="PHA-1"/>
    <property type="match status" value="1"/>
</dbReference>
<keyword evidence="2" id="KW-1185">Reference proteome</keyword>
<gene>
    <name evidence="1 3" type="ORF">CBG27472</name>
    <name evidence="1" type="ORF">CBG_27472</name>
</gene>
<dbReference type="CTD" id="68918925"/>
<protein>
    <submittedName>
        <fullName evidence="1">Protein CBG27472</fullName>
    </submittedName>
</protein>
<dbReference type="WormBase" id="CBG27472">
    <property type="protein sequence ID" value="CBP30658"/>
    <property type="gene ID" value="WBGene00088886"/>
</dbReference>
<proteinExistence type="predicted"/>
<sequence>MNAEKDPMISEELPKSQTNIQFCFGNDVIRARIMDFTLKHNPLTNQGAKEILALRTVNKSMNVFMLSEYRHRSLSNKISFNSSSRDNAPWDFDLLAEEQQLQFFKINVNKYRVKLSELSNFCRFFNYHRIHPMNDGAEIHVSDICTRYPHLNKFIHKEIIETLYGSKKSHLKKIFGMNLFCKGCETCLNFCDGCDEHNFVTMKKLEYGFPDGKVYQTIELSIRIQNEIIERFIDTTTQDENMKTLAEFIRSNFIAKNIIFGMDTHATTIIPVDFFSLFINQWSAKSAEIKLCWDNEDASKGTHFGRFSDLIKRQPDGHESAIKWSVNSIELLTRNEGLDNMISNFRKIMPSKKIVLDNVWMFMHVPNEWAYPRKGLAQDFVMNQITNYATDENFSNFELEIAVPADATFAVDKLCGMLRQLGRSWEVRETIYGKEIWCRCGRRWTTYAMANNRIQGRLNISMIEYIPNSRFRCHSGFPYSTEPSWSDDEDE</sequence>
<dbReference type="InterPro" id="IPR009497">
    <property type="entry name" value="Regulator_protein_PHA-1"/>
</dbReference>
<reference evidence="1 2" key="2">
    <citation type="journal article" date="2011" name="PLoS Genet.">
        <title>Caenorhabditis briggsae recombinant inbred line genotypes reveal inter-strain incompatibility and the evolution of recombination.</title>
        <authorList>
            <person name="Ross J.A."/>
            <person name="Koboldt D.C."/>
            <person name="Staisch J.E."/>
            <person name="Chamberlin H.M."/>
            <person name="Gupta B.P."/>
            <person name="Miller R.D."/>
            <person name="Baird S.E."/>
            <person name="Haag E.S."/>
        </authorList>
    </citation>
    <scope>NUCLEOTIDE SEQUENCE [LARGE SCALE GENOMIC DNA]</scope>
    <source>
        <strain evidence="1 2">AF16</strain>
    </source>
</reference>
<dbReference type="EMBL" id="HE601451">
    <property type="protein sequence ID" value="CAR98468.1"/>
    <property type="molecule type" value="Genomic_DNA"/>
</dbReference>
<evidence type="ECO:0000313" key="2">
    <source>
        <dbReference type="Proteomes" id="UP000008549"/>
    </source>
</evidence>
<evidence type="ECO:0000313" key="3">
    <source>
        <dbReference type="WormBase" id="CBG27472"/>
    </source>
</evidence>
<evidence type="ECO:0000313" key="1">
    <source>
        <dbReference type="EMBL" id="CAR98468.1"/>
    </source>
</evidence>
<dbReference type="KEGG" id="cbr:CBG_27472"/>
<dbReference type="InParanoid" id="B6IEY8"/>
<organism evidence="1 2">
    <name type="scientific">Caenorhabditis briggsae</name>
    <dbReference type="NCBI Taxonomy" id="6238"/>
    <lineage>
        <taxon>Eukaryota</taxon>
        <taxon>Metazoa</taxon>
        <taxon>Ecdysozoa</taxon>
        <taxon>Nematoda</taxon>
        <taxon>Chromadorea</taxon>
        <taxon>Rhabditida</taxon>
        <taxon>Rhabditina</taxon>
        <taxon>Rhabditomorpha</taxon>
        <taxon>Rhabditoidea</taxon>
        <taxon>Rhabditidae</taxon>
        <taxon>Peloderinae</taxon>
        <taxon>Caenorhabditis</taxon>
    </lineage>
</organism>
<dbReference type="RefSeq" id="XP_045098041.1">
    <property type="nucleotide sequence ID" value="XM_045238958.1"/>
</dbReference>
<reference evidence="1 2" key="1">
    <citation type="journal article" date="2003" name="PLoS Biol.">
        <title>The genome sequence of Caenorhabditis briggsae: a platform for comparative genomics.</title>
        <authorList>
            <person name="Stein L.D."/>
            <person name="Bao Z."/>
            <person name="Blasiar D."/>
            <person name="Blumenthal T."/>
            <person name="Brent M.R."/>
            <person name="Chen N."/>
            <person name="Chinwalla A."/>
            <person name="Clarke L."/>
            <person name="Clee C."/>
            <person name="Coghlan A."/>
            <person name="Coulson A."/>
            <person name="D'Eustachio P."/>
            <person name="Fitch D.H."/>
            <person name="Fulton L.A."/>
            <person name="Fulton R.E."/>
            <person name="Griffiths-Jones S."/>
            <person name="Harris T.W."/>
            <person name="Hillier L.W."/>
            <person name="Kamath R."/>
            <person name="Kuwabara P.E."/>
            <person name="Mardis E.R."/>
            <person name="Marra M.A."/>
            <person name="Miner T.L."/>
            <person name="Minx P."/>
            <person name="Mullikin J.C."/>
            <person name="Plumb R.W."/>
            <person name="Rogers J."/>
            <person name="Schein J.E."/>
            <person name="Sohrmann M."/>
            <person name="Spieth J."/>
            <person name="Stajich J.E."/>
            <person name="Wei C."/>
            <person name="Willey D."/>
            <person name="Wilson R.K."/>
            <person name="Durbin R."/>
            <person name="Waterston R.H."/>
        </authorList>
    </citation>
    <scope>NUCLEOTIDE SEQUENCE [LARGE SCALE GENOMIC DNA]</scope>
    <source>
        <strain evidence="1 2">AF16</strain>
    </source>
</reference>
<accession>B6IEY8</accession>
<dbReference type="GeneID" id="68918925"/>